<dbReference type="AlphaFoldDB" id="A0A8H3D2T1"/>
<reference evidence="2" key="1">
    <citation type="submission" date="2021-01" db="EMBL/GenBank/DDBJ databases">
        <authorList>
            <person name="Kaushik A."/>
        </authorList>
    </citation>
    <scope>NUCLEOTIDE SEQUENCE</scope>
    <source>
        <strain evidence="2">AG6-10EEA</strain>
    </source>
</reference>
<dbReference type="Proteomes" id="UP000663853">
    <property type="component" value="Unassembled WGS sequence"/>
</dbReference>
<name>A0A8H3D2T1_9AGAM</name>
<gene>
    <name evidence="2" type="ORF">RDB_LOCUS121565</name>
</gene>
<feature type="region of interest" description="Disordered" evidence="1">
    <location>
        <begin position="112"/>
        <end position="137"/>
    </location>
</feature>
<evidence type="ECO:0000313" key="2">
    <source>
        <dbReference type="EMBL" id="CAE6507065.1"/>
    </source>
</evidence>
<comment type="caution">
    <text evidence="2">The sequence shown here is derived from an EMBL/GenBank/DDBJ whole genome shotgun (WGS) entry which is preliminary data.</text>
</comment>
<evidence type="ECO:0000313" key="3">
    <source>
        <dbReference type="Proteomes" id="UP000663853"/>
    </source>
</evidence>
<dbReference type="SUPFAM" id="SSF63829">
    <property type="entry name" value="Calcium-dependent phosphotriesterase"/>
    <property type="match status" value="1"/>
</dbReference>
<proteinExistence type="predicted"/>
<dbReference type="EMBL" id="CAJMXA010003611">
    <property type="protein sequence ID" value="CAE6507065.1"/>
    <property type="molecule type" value="Genomic_DNA"/>
</dbReference>
<evidence type="ECO:0000256" key="1">
    <source>
        <dbReference type="SAM" id="MobiDB-lite"/>
    </source>
</evidence>
<protein>
    <submittedName>
        <fullName evidence="2">Uncharacterized protein</fullName>
    </submittedName>
</protein>
<feature type="compositionally biased region" description="Basic and acidic residues" evidence="1">
    <location>
        <begin position="120"/>
        <end position="131"/>
    </location>
</feature>
<organism evidence="2 3">
    <name type="scientific">Rhizoctonia solani</name>
    <dbReference type="NCBI Taxonomy" id="456999"/>
    <lineage>
        <taxon>Eukaryota</taxon>
        <taxon>Fungi</taxon>
        <taxon>Dikarya</taxon>
        <taxon>Basidiomycota</taxon>
        <taxon>Agaricomycotina</taxon>
        <taxon>Agaricomycetes</taxon>
        <taxon>Cantharellales</taxon>
        <taxon>Ceratobasidiaceae</taxon>
        <taxon>Rhizoctonia</taxon>
    </lineage>
</organism>
<accession>A0A8H3D2T1</accession>
<sequence>MPFPKTVQKQTTALTKKFDKCMNKLERLYTTGRYDEYLALREGEFTAIYQDACTLVREADAASAPYRAVLLDVLQPIIDEFIAEDGAIDVGCLTFRIQDYRNEPIVIKDRRVTQNPTARRLADDEAEDPKPHPRSNPFAIFSFNPPNLTATPADRSAMPIYDARCEISSVRDRRDRHFERCETDCVVDMQMSSGGSCLAVLGWVETKIHSRNRRTGKFPAPWISYHFPDDPKSKFTDVMQWGRRMEVGLAGVPRHMALDESQRLIFVADNDRIKSFEWASANGSYHKRPLAMHTLRSKRFDGPIATLPGNTLICAGTGSVALWSLDQLETHGLKRGQNIGKTIFIDDECDYDSDCDHIPHLEYSSGSAHTSEIAFANERKFKPGVWQVLPHSPSTVLATGRMERNCVAIDLEHGGKTTTRYQGHSGFVSGISISDVDPRVFLTS</sequence>